<name>A0A1J9RI72_9PEZI</name>
<dbReference type="OrthoDB" id="4840035at2759"/>
<comment type="caution">
    <text evidence="3">The sequence shown here is derived from an EMBL/GenBank/DDBJ whole genome shotgun (WGS) entry which is preliminary data.</text>
</comment>
<evidence type="ECO:0000259" key="2">
    <source>
        <dbReference type="Pfam" id="PF24809"/>
    </source>
</evidence>
<evidence type="ECO:0000256" key="1">
    <source>
        <dbReference type="SAM" id="Coils"/>
    </source>
</evidence>
<dbReference type="PANTHER" id="PTHR40619:SF3">
    <property type="entry name" value="FUNGAL STAND N-TERMINAL GOODBYE DOMAIN-CONTAINING PROTEIN"/>
    <property type="match status" value="1"/>
</dbReference>
<reference evidence="3 4" key="1">
    <citation type="submission" date="2016-10" db="EMBL/GenBank/DDBJ databases">
        <title>Proteomics and genomics reveal pathogen-plant mechanisms compatible with a hemibiotrophic lifestyle of Diplodia corticola.</title>
        <authorList>
            <person name="Fernandes I."/>
            <person name="De Jonge R."/>
            <person name="Van De Peer Y."/>
            <person name="Devreese B."/>
            <person name="Alves A."/>
            <person name="Esteves A.C."/>
        </authorList>
    </citation>
    <scope>NUCLEOTIDE SEQUENCE [LARGE SCALE GENOMIC DNA]</scope>
    <source>
        <strain evidence="3 4">CBS 112549</strain>
    </source>
</reference>
<sequence length="664" mass="74657">MTTVTPCPTDDTNDIQAHSLVRRFTEEKLKPEKDREPLAESLVNRVEAEKGLERLGLVLFPDVATGPKTGPPPPSIDVFEEVVQLQDVSERLEKSWLDFQATLSRKEPSHQNKHPKPDIGVLAALVRVAREKREKNQQTTGGKAKALFVRVVQSMNEHKYLFNLLPSGDRYVSILTGTLTVVVKATTTYQETMSIIDEGLEEISDQVRDLYVATRLSPRNATIRRHMASFYCSLFEFLALLMKKWYSPGWFKRALKSFGTSFRDNVKSVVADLKRYTEKVAREELSILVEQSNNLGENMGLFLERQAKQTLFMQQMMVQAERREKLESLRAQQAEERLRMLERRIGNMQLDVAPPTPQIPGNSVASQASVITDPDSLRIEGSAAPKSVSWTARSIRSNAAILAFLSQESTISRLSEEAHSIFVDQSILLRLQEWVYKRSSEALWIQATLSDVEPTPNTLNAVFMLASLRSFEIPVLAWFCTYDSSASWTEEFIKLVYSLIHQAALLVPEHLTSEDADDAVDLSEERFDCLTGELRTLPDALALLENLLSLGPSLMFVIISGWQLLERREDPELQGYLRQFLDMICRIAEKADSLSRILKVGFFTDGWSESLKDAEDKTLLVAQIQDEAGQRAGTIGNVKNGSPAVVVDNFTAHESSEADGKGRS</sequence>
<feature type="coiled-coil region" evidence="1">
    <location>
        <begin position="317"/>
        <end position="351"/>
    </location>
</feature>
<feature type="domain" description="DUF7708" evidence="2">
    <location>
        <begin position="166"/>
        <end position="283"/>
    </location>
</feature>
<proteinExistence type="predicted"/>
<organism evidence="3 4">
    <name type="scientific">Diplodia corticola</name>
    <dbReference type="NCBI Taxonomy" id="236234"/>
    <lineage>
        <taxon>Eukaryota</taxon>
        <taxon>Fungi</taxon>
        <taxon>Dikarya</taxon>
        <taxon>Ascomycota</taxon>
        <taxon>Pezizomycotina</taxon>
        <taxon>Dothideomycetes</taxon>
        <taxon>Dothideomycetes incertae sedis</taxon>
        <taxon>Botryosphaeriales</taxon>
        <taxon>Botryosphaeriaceae</taxon>
        <taxon>Diplodia</taxon>
    </lineage>
</organism>
<dbReference type="PANTHER" id="PTHR40619">
    <property type="entry name" value="FUNGAL STAND N-TERMINAL GOODBYE DOMAIN-CONTAINING PROTEIN"/>
    <property type="match status" value="1"/>
</dbReference>
<dbReference type="InterPro" id="IPR056125">
    <property type="entry name" value="DUF7708"/>
</dbReference>
<keyword evidence="4" id="KW-1185">Reference proteome</keyword>
<dbReference type="GO" id="GO:0051213">
    <property type="term" value="F:dioxygenase activity"/>
    <property type="evidence" value="ECO:0007669"/>
    <property type="project" value="UniProtKB-KW"/>
</dbReference>
<keyword evidence="3" id="KW-0560">Oxidoreductase</keyword>
<dbReference type="EMBL" id="MNUE01000001">
    <property type="protein sequence ID" value="OJD40344.1"/>
    <property type="molecule type" value="Genomic_DNA"/>
</dbReference>
<keyword evidence="1" id="KW-0175">Coiled coil</keyword>
<accession>A0A1J9RI72</accession>
<evidence type="ECO:0000313" key="3">
    <source>
        <dbReference type="EMBL" id="OJD40344.1"/>
    </source>
</evidence>
<dbReference type="GeneID" id="31010182"/>
<dbReference type="Pfam" id="PF24809">
    <property type="entry name" value="DUF7708"/>
    <property type="match status" value="1"/>
</dbReference>
<evidence type="ECO:0000313" key="4">
    <source>
        <dbReference type="Proteomes" id="UP000183809"/>
    </source>
</evidence>
<dbReference type="STRING" id="236234.A0A1J9RI72"/>
<keyword evidence="3" id="KW-0223">Dioxygenase</keyword>
<protein>
    <submittedName>
        <fullName evidence="3">Phytanoyl-dioxygenase family protein</fullName>
    </submittedName>
</protein>
<gene>
    <name evidence="3" type="ORF">BKCO1_1000517</name>
</gene>
<dbReference type="Proteomes" id="UP000183809">
    <property type="component" value="Unassembled WGS sequence"/>
</dbReference>
<dbReference type="AlphaFoldDB" id="A0A1J9RI72"/>
<dbReference type="RefSeq" id="XP_020135187.1">
    <property type="nucleotide sequence ID" value="XM_020269923.1"/>
</dbReference>